<comment type="subcellular location">
    <subcellularLocation>
        <location evidence="1">Membrane</location>
    </subcellularLocation>
</comment>
<dbReference type="InterPro" id="IPR002126">
    <property type="entry name" value="Cadherin-like_dom"/>
</dbReference>
<feature type="transmembrane region" description="Helical" evidence="8">
    <location>
        <begin position="936"/>
        <end position="960"/>
    </location>
</feature>
<evidence type="ECO:0000256" key="4">
    <source>
        <dbReference type="ARBA" id="ARBA00022837"/>
    </source>
</evidence>
<feature type="domain" description="Cadherin" evidence="9">
    <location>
        <begin position="137"/>
        <end position="242"/>
    </location>
</feature>
<dbReference type="PANTHER" id="PTHR24026:SF126">
    <property type="entry name" value="PROTOCADHERIN FAT 4"/>
    <property type="match status" value="1"/>
</dbReference>
<accession>A0A1B6ECW9</accession>
<dbReference type="EMBL" id="GEDC01001568">
    <property type="protein sequence ID" value="JAS35730.1"/>
    <property type="molecule type" value="Transcribed_RNA"/>
</dbReference>
<name>A0A1B6ECW9_9HEMI</name>
<keyword evidence="5 8" id="KW-1133">Transmembrane helix</keyword>
<feature type="non-terminal residue" evidence="10">
    <location>
        <position position="1"/>
    </location>
</feature>
<reference evidence="10" key="1">
    <citation type="submission" date="2015-12" db="EMBL/GenBank/DDBJ databases">
        <title>De novo transcriptome assembly of four potential Pierce s Disease insect vectors from Arizona vineyards.</title>
        <authorList>
            <person name="Tassone E.E."/>
        </authorList>
    </citation>
    <scope>NUCLEOTIDE SEQUENCE</scope>
</reference>
<dbReference type="PANTHER" id="PTHR24026">
    <property type="entry name" value="FAT ATYPICAL CADHERIN-RELATED"/>
    <property type="match status" value="1"/>
</dbReference>
<dbReference type="InterPro" id="IPR015919">
    <property type="entry name" value="Cadherin-like_sf"/>
</dbReference>
<keyword evidence="6 8" id="KW-0472">Membrane</keyword>
<dbReference type="GO" id="GO:0005886">
    <property type="term" value="C:plasma membrane"/>
    <property type="evidence" value="ECO:0007669"/>
    <property type="project" value="UniProtKB-SubCell"/>
</dbReference>
<dbReference type="CDD" id="cd11304">
    <property type="entry name" value="Cadherin_repeat"/>
    <property type="match status" value="6"/>
</dbReference>
<evidence type="ECO:0000256" key="2">
    <source>
        <dbReference type="ARBA" id="ARBA00022692"/>
    </source>
</evidence>
<dbReference type="SUPFAM" id="SSF49313">
    <property type="entry name" value="Cadherin-like"/>
    <property type="match status" value="7"/>
</dbReference>
<evidence type="ECO:0000256" key="5">
    <source>
        <dbReference type="ARBA" id="ARBA00022989"/>
    </source>
</evidence>
<evidence type="ECO:0000256" key="8">
    <source>
        <dbReference type="SAM" id="Phobius"/>
    </source>
</evidence>
<feature type="domain" description="Cadherin" evidence="9">
    <location>
        <begin position="484"/>
        <end position="599"/>
    </location>
</feature>
<dbReference type="GO" id="GO:0005509">
    <property type="term" value="F:calcium ion binding"/>
    <property type="evidence" value="ECO:0007669"/>
    <property type="project" value="UniProtKB-UniRule"/>
</dbReference>
<feature type="domain" description="Cadherin" evidence="9">
    <location>
        <begin position="8"/>
        <end position="137"/>
    </location>
</feature>
<dbReference type="Gene3D" id="2.60.40.60">
    <property type="entry name" value="Cadherins"/>
    <property type="match status" value="7"/>
</dbReference>
<feature type="domain" description="Cadherin" evidence="9">
    <location>
        <begin position="624"/>
        <end position="715"/>
    </location>
</feature>
<proteinExistence type="predicted"/>
<dbReference type="SMART" id="SM00112">
    <property type="entry name" value="CA"/>
    <property type="match status" value="6"/>
</dbReference>
<protein>
    <recommendedName>
        <fullName evidence="9">Cadherin domain-containing protein</fullName>
    </recommendedName>
</protein>
<dbReference type="Pfam" id="PF00028">
    <property type="entry name" value="Cadherin"/>
    <property type="match status" value="3"/>
</dbReference>
<evidence type="ECO:0000256" key="1">
    <source>
        <dbReference type="ARBA" id="ARBA00004370"/>
    </source>
</evidence>
<dbReference type="PROSITE" id="PS00232">
    <property type="entry name" value="CADHERIN_1"/>
    <property type="match status" value="3"/>
</dbReference>
<keyword evidence="2 8" id="KW-0812">Transmembrane</keyword>
<evidence type="ECO:0000313" key="10">
    <source>
        <dbReference type="EMBL" id="JAS35730.1"/>
    </source>
</evidence>
<organism evidence="10">
    <name type="scientific">Clastoptera arizonana</name>
    <name type="common">Arizona spittle bug</name>
    <dbReference type="NCBI Taxonomy" id="38151"/>
    <lineage>
        <taxon>Eukaryota</taxon>
        <taxon>Metazoa</taxon>
        <taxon>Ecdysozoa</taxon>
        <taxon>Arthropoda</taxon>
        <taxon>Hexapoda</taxon>
        <taxon>Insecta</taxon>
        <taxon>Pterygota</taxon>
        <taxon>Neoptera</taxon>
        <taxon>Paraneoptera</taxon>
        <taxon>Hemiptera</taxon>
        <taxon>Auchenorrhyncha</taxon>
        <taxon>Cercopoidea</taxon>
        <taxon>Clastopteridae</taxon>
        <taxon>Clastoptera</taxon>
    </lineage>
</organism>
<evidence type="ECO:0000256" key="3">
    <source>
        <dbReference type="ARBA" id="ARBA00022737"/>
    </source>
</evidence>
<keyword evidence="3" id="KW-0677">Repeat</keyword>
<dbReference type="AlphaFoldDB" id="A0A1B6ECW9"/>
<sequence length="1045" mass="116891">DDTPPTLTLPYEMLKVNENSPVGTQITTNVSATDPDTNATLEFNLIWGENIASKQGVYKNNLNLTDCLRIKTEKEPGNSGKWKGVIIVNKPILDYEYFDTLYPTIIVRDLNTEANSPERRAIITIEIEDKNDNAPLFKSIPDLSIEENAISNKIIGTITATDADGPLYNNIKYSLKSIGIGSDGLVSIDEITGELKVLKDQGIDCESIQTLKYTVNASDGQFNSTIAINITVIDENDNTPQVLSPNNSMNVNIPEESNTGTFIFNVSGKDLDFSVPYHNITYLINYEDYPELENYFDITPIYGVLSVKLKGSKRLDRDMGIESFPVYLSLRDNYNQFSTINSNFNNTVLTVILSDINDNAPEFPEITGYLFSVKEDVKNDTLLTDSLQATDIDAGENAKISFSLINIYPSSDVKKQPTTNLFRVVTKDDKYVQIYANSDLEGFFGTYTLILKAEDHGTPRLNSEHKYQVYIEDINDNAPVFVNYTNFTKIYIKEIQNVGEKVVDNNSNILSPILASDLDAGENAHVSILLLGSGPALTYFSLITDGNDTSLICMHPLDRDNISSIQLLIQARDNGNPPLSSILNITLLVLVTEPTEPQFYQTTWSTQFSENITGLEEEVTIPEAYDRNNINKDPSQYQPIYYFIVGSSDNELFLLNSLSHKLRLKKELDYEKKTQYDLSIVATNNENGPPESPDVSSVLSIKINVEDVNDSPPRFLQHLYTGGIKPSDEIDKVVLTFQAIDPDINDTIRFTINSSIYATDDTLNSHTSSGIIITPQGEVILNFKPQADMKGYFYFNVSAFDSVNHTDSAHVQVYLISNANTVTFTFLNTLEYVNAQQNKIEEIFTSVFGFKGTVDSMTKAKDENQQVLQNQTEIRVHFIDTSENLPVNSEVILQQTANIAIINQLRAAFVSIALVLEDLQGEERSTTIDQNCVNQLWILFSVVVALLFGFIIALIGLYIWRTKSLQDRLDRMAAANSSEQQNDFSRNITLSTSNIYENKVNPVHGLALPAYLNDREEMDAYIDEALHGLEEKIDVTSEINHVSTA</sequence>
<feature type="domain" description="Cadherin" evidence="9">
    <location>
        <begin position="245"/>
        <end position="363"/>
    </location>
</feature>
<dbReference type="PROSITE" id="PS50268">
    <property type="entry name" value="CADHERIN_2"/>
    <property type="match status" value="6"/>
</dbReference>
<evidence type="ECO:0000256" key="6">
    <source>
        <dbReference type="ARBA" id="ARBA00023136"/>
    </source>
</evidence>
<keyword evidence="4 7" id="KW-0106">Calcium</keyword>
<gene>
    <name evidence="10" type="ORF">g.19128</name>
</gene>
<dbReference type="PRINTS" id="PR00205">
    <property type="entry name" value="CADHERIN"/>
</dbReference>
<dbReference type="GO" id="GO:0007156">
    <property type="term" value="P:homophilic cell adhesion via plasma membrane adhesion molecules"/>
    <property type="evidence" value="ECO:0007669"/>
    <property type="project" value="InterPro"/>
</dbReference>
<evidence type="ECO:0000259" key="9">
    <source>
        <dbReference type="PROSITE" id="PS50268"/>
    </source>
</evidence>
<feature type="domain" description="Cadherin" evidence="9">
    <location>
        <begin position="365"/>
        <end position="481"/>
    </location>
</feature>
<evidence type="ECO:0000256" key="7">
    <source>
        <dbReference type="PROSITE-ProRule" id="PRU00043"/>
    </source>
</evidence>
<dbReference type="InterPro" id="IPR020894">
    <property type="entry name" value="Cadherin_CS"/>
</dbReference>